<name>A0ABT2LKK4_9HYPH</name>
<evidence type="ECO:0000259" key="8">
    <source>
        <dbReference type="PROSITE" id="PS50106"/>
    </source>
</evidence>
<gene>
    <name evidence="9" type="ORF">N5A92_08770</name>
</gene>
<dbReference type="NCBIfam" id="TIGR02037">
    <property type="entry name" value="degP_htrA_DO"/>
    <property type="match status" value="1"/>
</dbReference>
<dbReference type="PROSITE" id="PS50106">
    <property type="entry name" value="PDZ"/>
    <property type="match status" value="2"/>
</dbReference>
<dbReference type="InterPro" id="IPR009003">
    <property type="entry name" value="Peptidase_S1_PA"/>
</dbReference>
<feature type="domain" description="PDZ" evidence="8">
    <location>
        <begin position="379"/>
        <end position="465"/>
    </location>
</feature>
<dbReference type="Gene3D" id="2.30.42.10">
    <property type="match status" value="2"/>
</dbReference>
<accession>A0ABT2LKK4</accession>
<dbReference type="PRINTS" id="PR00834">
    <property type="entry name" value="PROTEASES2C"/>
</dbReference>
<feature type="signal peptide" evidence="7">
    <location>
        <begin position="1"/>
        <end position="21"/>
    </location>
</feature>
<dbReference type="InterPro" id="IPR001478">
    <property type="entry name" value="PDZ"/>
</dbReference>
<dbReference type="SMART" id="SM00228">
    <property type="entry name" value="PDZ"/>
    <property type="match status" value="2"/>
</dbReference>
<dbReference type="InterPro" id="IPR036034">
    <property type="entry name" value="PDZ_sf"/>
</dbReference>
<evidence type="ECO:0000313" key="9">
    <source>
        <dbReference type="EMBL" id="MCT7375125.1"/>
    </source>
</evidence>
<dbReference type="Pfam" id="PF13365">
    <property type="entry name" value="Trypsin_2"/>
    <property type="match status" value="1"/>
</dbReference>
<evidence type="ECO:0000256" key="5">
    <source>
        <dbReference type="ARBA" id="ARBA00022801"/>
    </source>
</evidence>
<organism evidence="9 10">
    <name type="scientific">Chelativorans salis</name>
    <dbReference type="NCBI Taxonomy" id="2978478"/>
    <lineage>
        <taxon>Bacteria</taxon>
        <taxon>Pseudomonadati</taxon>
        <taxon>Pseudomonadota</taxon>
        <taxon>Alphaproteobacteria</taxon>
        <taxon>Hyphomicrobiales</taxon>
        <taxon>Phyllobacteriaceae</taxon>
        <taxon>Chelativorans</taxon>
    </lineage>
</organism>
<dbReference type="SUPFAM" id="SSF50156">
    <property type="entry name" value="PDZ domain-like"/>
    <property type="match status" value="2"/>
</dbReference>
<dbReference type="InterPro" id="IPR011782">
    <property type="entry name" value="Pept_S1C_Do"/>
</dbReference>
<feature type="domain" description="PDZ" evidence="8">
    <location>
        <begin position="294"/>
        <end position="373"/>
    </location>
</feature>
<dbReference type="SUPFAM" id="SSF50494">
    <property type="entry name" value="Trypsin-like serine proteases"/>
    <property type="match status" value="1"/>
</dbReference>
<evidence type="ECO:0000313" key="10">
    <source>
        <dbReference type="Proteomes" id="UP001320831"/>
    </source>
</evidence>
<keyword evidence="3 7" id="KW-0732">Signal</keyword>
<proteinExistence type="inferred from homology"/>
<evidence type="ECO:0000256" key="1">
    <source>
        <dbReference type="ARBA" id="ARBA00010541"/>
    </source>
</evidence>
<evidence type="ECO:0000256" key="7">
    <source>
        <dbReference type="SAM" id="SignalP"/>
    </source>
</evidence>
<evidence type="ECO:0000256" key="2">
    <source>
        <dbReference type="ARBA" id="ARBA00022670"/>
    </source>
</evidence>
<keyword evidence="6" id="KW-0720">Serine protease</keyword>
<dbReference type="PANTHER" id="PTHR22939:SF129">
    <property type="entry name" value="SERINE PROTEASE HTRA2, MITOCHONDRIAL"/>
    <property type="match status" value="1"/>
</dbReference>
<reference evidence="9 10" key="1">
    <citation type="submission" date="2022-09" db="EMBL/GenBank/DDBJ databases">
        <title>Chelativorans salina sp. nov., a novel slightly halophilic bacterium isolated from a saline lake sediment enrichment.</title>
        <authorList>
            <person name="Gao L."/>
            <person name="Fang B.-Z."/>
            <person name="Li W.-J."/>
        </authorList>
    </citation>
    <scope>NUCLEOTIDE SEQUENCE [LARGE SCALE GENOMIC DNA]</scope>
    <source>
        <strain evidence="9 10">EGI FJ00035</strain>
    </source>
</reference>
<dbReference type="PANTHER" id="PTHR22939">
    <property type="entry name" value="SERINE PROTEASE FAMILY S1C HTRA-RELATED"/>
    <property type="match status" value="1"/>
</dbReference>
<dbReference type="Gene3D" id="2.40.10.120">
    <property type="match status" value="1"/>
</dbReference>
<dbReference type="Pfam" id="PF13180">
    <property type="entry name" value="PDZ_2"/>
    <property type="match status" value="2"/>
</dbReference>
<evidence type="ECO:0000256" key="4">
    <source>
        <dbReference type="ARBA" id="ARBA00022737"/>
    </source>
</evidence>
<comment type="caution">
    <text evidence="9">The sequence shown here is derived from an EMBL/GenBank/DDBJ whole genome shotgun (WGS) entry which is preliminary data.</text>
</comment>
<dbReference type="RefSeq" id="WP_260901859.1">
    <property type="nucleotide sequence ID" value="NZ_JAOCZP010000002.1"/>
</dbReference>
<protein>
    <submittedName>
        <fullName evidence="9">DegQ family serine endoprotease</fullName>
    </submittedName>
</protein>
<evidence type="ECO:0000256" key="6">
    <source>
        <dbReference type="ARBA" id="ARBA00022825"/>
    </source>
</evidence>
<dbReference type="InterPro" id="IPR001940">
    <property type="entry name" value="Peptidase_S1C"/>
</dbReference>
<keyword evidence="4" id="KW-0677">Repeat</keyword>
<keyword evidence="10" id="KW-1185">Reference proteome</keyword>
<dbReference type="Proteomes" id="UP001320831">
    <property type="component" value="Unassembled WGS sequence"/>
</dbReference>
<feature type="chain" id="PRO_5045922297" evidence="7">
    <location>
        <begin position="22"/>
        <end position="490"/>
    </location>
</feature>
<evidence type="ECO:0000256" key="3">
    <source>
        <dbReference type="ARBA" id="ARBA00022729"/>
    </source>
</evidence>
<keyword evidence="2" id="KW-0645">Protease</keyword>
<sequence>MKGSFLLRLLFVFALVGPVHAQDGQTGSLLDPLSRLLRGSESGAQAETEGDQRRVPFSREEIQLSFAPLVRETAPAVVNVYASARVEARSPFAGDPFFERFFNFPQMPPRLRSSLGSGVLVDPSGLVVTNYHVIREADEVKVAMADGREFSSEILLKDEGLDLAVLKVEGSEPFPAARLGDSEALEVGDLVLAIGNPFGVGQTTTSGIVSALARTPSGISDFGFFIQTDAAINPGNSGGALINMSGEVVGINTAIYSRSGGSNGIGFAIPANIVRAVVEAARSGADYFERPYVGASFDRVTPNIAEALGMERPAGALVTNIAPESPAAEVGLEAADVVVAVNGKAVDTPEELDYRLATVPVGETAQLKVLREGSELELAMPIARAPEGSGREVEIGGDGPFAGARIAELSPALAQRLRLDINRDGVVIVALARNSPAAGVGLRPGDVVRELNGEEITKVEQMKAVAESGGRWWQFTIERHGRIIRQTLRF</sequence>
<comment type="similarity">
    <text evidence="1">Belongs to the peptidase S1C family.</text>
</comment>
<keyword evidence="5" id="KW-0378">Hydrolase</keyword>
<dbReference type="EMBL" id="JAOCZP010000002">
    <property type="protein sequence ID" value="MCT7375125.1"/>
    <property type="molecule type" value="Genomic_DNA"/>
</dbReference>